<keyword evidence="1" id="KW-0732">Signal</keyword>
<reference evidence="2 3" key="1">
    <citation type="submission" date="2024-02" db="EMBL/GenBank/DDBJ databases">
        <title>Deinococcus xinjiangensis NBRC 107630.</title>
        <authorList>
            <person name="Ichikawa N."/>
            <person name="Katano-Makiyama Y."/>
            <person name="Hidaka K."/>
        </authorList>
    </citation>
    <scope>NUCLEOTIDE SEQUENCE [LARGE SCALE GENOMIC DNA]</scope>
    <source>
        <strain evidence="2 3">NBRC 107630</strain>
    </source>
</reference>
<protein>
    <recommendedName>
        <fullName evidence="4">Lipoprotein</fullName>
    </recommendedName>
</protein>
<evidence type="ECO:0000256" key="1">
    <source>
        <dbReference type="SAM" id="SignalP"/>
    </source>
</evidence>
<keyword evidence="3" id="KW-1185">Reference proteome</keyword>
<feature type="signal peptide" evidence="1">
    <location>
        <begin position="1"/>
        <end position="24"/>
    </location>
</feature>
<name>A0ABP9VFF8_9DEIO</name>
<dbReference type="PROSITE" id="PS51257">
    <property type="entry name" value="PROKAR_LIPOPROTEIN"/>
    <property type="match status" value="1"/>
</dbReference>
<evidence type="ECO:0008006" key="4">
    <source>
        <dbReference type="Google" id="ProtNLM"/>
    </source>
</evidence>
<evidence type="ECO:0000313" key="3">
    <source>
        <dbReference type="Proteomes" id="UP001458946"/>
    </source>
</evidence>
<dbReference type="Proteomes" id="UP001458946">
    <property type="component" value="Unassembled WGS sequence"/>
</dbReference>
<dbReference type="RefSeq" id="WP_353542942.1">
    <property type="nucleotide sequence ID" value="NZ_BAABRN010000034.1"/>
</dbReference>
<feature type="chain" id="PRO_5046457912" description="Lipoprotein" evidence="1">
    <location>
        <begin position="25"/>
        <end position="193"/>
    </location>
</feature>
<organism evidence="2 3">
    <name type="scientific">Deinococcus xinjiangensis</name>
    <dbReference type="NCBI Taxonomy" id="457454"/>
    <lineage>
        <taxon>Bacteria</taxon>
        <taxon>Thermotogati</taxon>
        <taxon>Deinococcota</taxon>
        <taxon>Deinococci</taxon>
        <taxon>Deinococcales</taxon>
        <taxon>Deinococcaceae</taxon>
        <taxon>Deinococcus</taxon>
    </lineage>
</organism>
<gene>
    <name evidence="2" type="ORF">Dxin01_02717</name>
</gene>
<accession>A0ABP9VFF8</accession>
<sequence>MLPRQSHLLLLLPLLTLASCGRQAAGSAPTSEAELSGPAPEAVMDAQDTLPDGAQLSAQSGTKLSDATARSRVYAAGISVSSSGGCSNRNVNTCTSLEQVNSGTIDGIITLKRASGCSITITGGTETGHAGGTYSHWNGYKLDISKNTCINTYITGNFPRAGTRGDAAPLYKSAAGNIYANEYWANHWDILYY</sequence>
<dbReference type="EMBL" id="BAABRN010000034">
    <property type="protein sequence ID" value="GAA5502970.1"/>
    <property type="molecule type" value="Genomic_DNA"/>
</dbReference>
<evidence type="ECO:0000313" key="2">
    <source>
        <dbReference type="EMBL" id="GAA5502970.1"/>
    </source>
</evidence>
<comment type="caution">
    <text evidence="2">The sequence shown here is derived from an EMBL/GenBank/DDBJ whole genome shotgun (WGS) entry which is preliminary data.</text>
</comment>
<proteinExistence type="predicted"/>